<keyword evidence="2" id="KW-1185">Reference proteome</keyword>
<evidence type="ECO:0000313" key="2">
    <source>
        <dbReference type="Proteomes" id="UP000814176"/>
    </source>
</evidence>
<evidence type="ECO:0000313" key="1">
    <source>
        <dbReference type="EMBL" id="KAH9829020.1"/>
    </source>
</evidence>
<dbReference type="RefSeq" id="XP_047772552.1">
    <property type="nucleotide sequence ID" value="XM_047925923.1"/>
</dbReference>
<reference evidence="1 2" key="1">
    <citation type="journal article" date="2021" name="Environ. Microbiol.">
        <title>Gene family expansions and transcriptome signatures uncover fungal adaptations to wood decay.</title>
        <authorList>
            <person name="Hage H."/>
            <person name="Miyauchi S."/>
            <person name="Viragh M."/>
            <person name="Drula E."/>
            <person name="Min B."/>
            <person name="Chaduli D."/>
            <person name="Navarro D."/>
            <person name="Favel A."/>
            <person name="Norest M."/>
            <person name="Lesage-Meessen L."/>
            <person name="Balint B."/>
            <person name="Merenyi Z."/>
            <person name="de Eugenio L."/>
            <person name="Morin E."/>
            <person name="Martinez A.T."/>
            <person name="Baldrian P."/>
            <person name="Stursova M."/>
            <person name="Martinez M.J."/>
            <person name="Novotny C."/>
            <person name="Magnuson J.K."/>
            <person name="Spatafora J.W."/>
            <person name="Maurice S."/>
            <person name="Pangilinan J."/>
            <person name="Andreopoulos W."/>
            <person name="LaButti K."/>
            <person name="Hundley H."/>
            <person name="Na H."/>
            <person name="Kuo A."/>
            <person name="Barry K."/>
            <person name="Lipzen A."/>
            <person name="Henrissat B."/>
            <person name="Riley R."/>
            <person name="Ahrendt S."/>
            <person name="Nagy L.G."/>
            <person name="Grigoriev I.V."/>
            <person name="Martin F."/>
            <person name="Rosso M.N."/>
        </authorList>
    </citation>
    <scope>NUCLEOTIDE SEQUENCE [LARGE SCALE GENOMIC DNA]</scope>
    <source>
        <strain evidence="1 2">CIRM-BRFM 1785</strain>
    </source>
</reference>
<dbReference type="GeneID" id="72006655"/>
<gene>
    <name evidence="1" type="ORF">C8Q71DRAFT_799856</name>
</gene>
<dbReference type="Proteomes" id="UP000814176">
    <property type="component" value="Unassembled WGS sequence"/>
</dbReference>
<sequence>MIFAGDFAQLEPPGSGFSLFSAKVSSLRHSASITTVVILRQNMRQKSQTLENAKFRKPLENLRYKPKLNDPNFRNVSMILSYNSHRDRINERGVTRFAKDTGQTLETFYSLDHYGSPDEGTRHNKSKKNAEVKHNVDTIHPHLQEQLWILPHKDTNNHPGKL</sequence>
<evidence type="ECO:0008006" key="3">
    <source>
        <dbReference type="Google" id="ProtNLM"/>
    </source>
</evidence>
<organism evidence="1 2">
    <name type="scientific">Rhodofomes roseus</name>
    <dbReference type="NCBI Taxonomy" id="34475"/>
    <lineage>
        <taxon>Eukaryota</taxon>
        <taxon>Fungi</taxon>
        <taxon>Dikarya</taxon>
        <taxon>Basidiomycota</taxon>
        <taxon>Agaricomycotina</taxon>
        <taxon>Agaricomycetes</taxon>
        <taxon>Polyporales</taxon>
        <taxon>Rhodofomes</taxon>
    </lineage>
</organism>
<proteinExistence type="predicted"/>
<accession>A0ABQ8JZ65</accession>
<dbReference type="EMBL" id="JADCUA010000044">
    <property type="protein sequence ID" value="KAH9829020.1"/>
    <property type="molecule type" value="Genomic_DNA"/>
</dbReference>
<protein>
    <recommendedName>
        <fullName evidence="3">DNA helicase</fullName>
    </recommendedName>
</protein>
<comment type="caution">
    <text evidence="1">The sequence shown here is derived from an EMBL/GenBank/DDBJ whole genome shotgun (WGS) entry which is preliminary data.</text>
</comment>
<name>A0ABQ8JZ65_9APHY</name>